<comment type="caution">
    <text evidence="1">The sequence shown here is derived from an EMBL/GenBank/DDBJ whole genome shotgun (WGS) entry which is preliminary data.</text>
</comment>
<dbReference type="Proteomes" id="UP001319846">
    <property type="component" value="Unassembled WGS sequence"/>
</dbReference>
<gene>
    <name evidence="1" type="ORF">HW452_16615</name>
</gene>
<reference evidence="1" key="1">
    <citation type="submission" date="2020-06" db="EMBL/GenBank/DDBJ databases">
        <title>Whole Genome Sequence of Halomonas aquamarina MB598.</title>
        <authorList>
            <person name="Pervaiz M."/>
            <person name="Fariq A."/>
            <person name="Yasmin A."/>
            <person name="Welch M."/>
        </authorList>
    </citation>
    <scope>NUCLEOTIDE SEQUENCE</scope>
    <source>
        <strain evidence="1">MB598</strain>
    </source>
</reference>
<evidence type="ECO:0000313" key="1">
    <source>
        <dbReference type="EMBL" id="MBZ5489144.1"/>
    </source>
</evidence>
<keyword evidence="2" id="KW-1185">Reference proteome</keyword>
<dbReference type="EMBL" id="JABYQT010000017">
    <property type="protein sequence ID" value="MBZ5489144.1"/>
    <property type="molecule type" value="Genomic_DNA"/>
</dbReference>
<proteinExistence type="predicted"/>
<sequence length="121" mass="13070">MPPLFRVCAANAGVTALLGVNPTRLFPFGGAPENVPKPYAVYQVLNGVPENYLAEPPDVDDWSIQVDIYATTVSDVNAVLAALRRAIEPHAYITRLGGTGTEPNTQLKTTSFDVSWTHTTQ</sequence>
<name>A0ACC5W060_9GAMM</name>
<evidence type="ECO:0000313" key="2">
    <source>
        <dbReference type="Proteomes" id="UP001319846"/>
    </source>
</evidence>
<protein>
    <submittedName>
        <fullName evidence="1">DUF3168 domain-containing protein</fullName>
    </submittedName>
</protein>
<organism evidence="1 2">
    <name type="scientific">Vreelandella aquamarina</name>
    <dbReference type="NCBI Taxonomy" id="77097"/>
    <lineage>
        <taxon>Bacteria</taxon>
        <taxon>Pseudomonadati</taxon>
        <taxon>Pseudomonadota</taxon>
        <taxon>Gammaproteobacteria</taxon>
        <taxon>Oceanospirillales</taxon>
        <taxon>Halomonadaceae</taxon>
        <taxon>Vreelandella</taxon>
    </lineage>
</organism>
<accession>A0ACC5W060</accession>